<protein>
    <recommendedName>
        <fullName evidence="4">Large ribosomal subunit protein uL22</fullName>
    </recommendedName>
    <alternativeName>
        <fullName evidence="5">60S ribosomal protein L17</fullName>
    </alternativeName>
</protein>
<accession>L8I6Y5</accession>
<dbReference type="PANTHER" id="PTHR11593">
    <property type="entry name" value="60S RIBOSOMAL PROTEIN L17"/>
    <property type="match status" value="1"/>
</dbReference>
<comment type="similarity">
    <text evidence="1 6">Belongs to the universal ribosomal protein uL22 family.</text>
</comment>
<evidence type="ECO:0000256" key="7">
    <source>
        <dbReference type="SAM" id="MobiDB-lite"/>
    </source>
</evidence>
<dbReference type="Proteomes" id="UP000011080">
    <property type="component" value="Unassembled WGS sequence"/>
</dbReference>
<dbReference type="GO" id="GO:0002181">
    <property type="term" value="P:cytoplasmic translation"/>
    <property type="evidence" value="ECO:0007669"/>
    <property type="project" value="TreeGrafter"/>
</dbReference>
<evidence type="ECO:0000313" key="9">
    <source>
        <dbReference type="Proteomes" id="UP000011080"/>
    </source>
</evidence>
<dbReference type="PANTHER" id="PTHR11593:SF11">
    <property type="entry name" value="LARGE RIBOSOMAL SUBUNIT PROTEIN UL22"/>
    <property type="match status" value="1"/>
</dbReference>
<name>L8I6Y5_9CETA</name>
<feature type="compositionally biased region" description="Basic and acidic residues" evidence="7">
    <location>
        <begin position="117"/>
        <end position="131"/>
    </location>
</feature>
<dbReference type="InterPro" id="IPR001063">
    <property type="entry name" value="Ribosomal_uL22"/>
</dbReference>
<dbReference type="STRING" id="72004.ENSBMUP00000010954"/>
<evidence type="ECO:0000256" key="5">
    <source>
        <dbReference type="ARBA" id="ARBA00035325"/>
    </source>
</evidence>
<dbReference type="EMBL" id="JH882035">
    <property type="protein sequence ID" value="ELR51259.1"/>
    <property type="molecule type" value="Genomic_DNA"/>
</dbReference>
<evidence type="ECO:0000313" key="8">
    <source>
        <dbReference type="EMBL" id="ELR51259.1"/>
    </source>
</evidence>
<sequence>MREFTCHQRNRRSSFEEQAVKNPNGFPTHGSRSENDLNCTLTLCFERHPYILIINLPSLLNLALGLDVDSLVIEHIQVNKAPKMWHRTYRAHGWINPYKSSPCRIETILTEKEWIVPKPEEERDEEAKETCRGPSAASAQGDGV</sequence>
<reference evidence="8 9" key="1">
    <citation type="journal article" date="2012" name="Nat. Genet.">
        <title>The yak genome and adaptation to life at high altitude.</title>
        <authorList>
            <person name="Qiu Q."/>
            <person name="Zhang G."/>
            <person name="Ma T."/>
            <person name="Qian W."/>
            <person name="Wang J."/>
            <person name="Ye Z."/>
            <person name="Cao C."/>
            <person name="Hu Q."/>
            <person name="Kim J."/>
            <person name="Larkin D.M."/>
            <person name="Auvil L."/>
            <person name="Capitanu B."/>
            <person name="Ma J."/>
            <person name="Lewin H.A."/>
            <person name="Qian X."/>
            <person name="Lang Y."/>
            <person name="Zhou R."/>
            <person name="Wang L."/>
            <person name="Wang K."/>
            <person name="Xia J."/>
            <person name="Liao S."/>
            <person name="Pan S."/>
            <person name="Lu X."/>
            <person name="Hou H."/>
            <person name="Wang Y."/>
            <person name="Zang X."/>
            <person name="Yin Y."/>
            <person name="Ma H."/>
            <person name="Zhang J."/>
            <person name="Wang Z."/>
            <person name="Zhang Y."/>
            <person name="Zhang D."/>
            <person name="Yonezawa T."/>
            <person name="Hasegawa M."/>
            <person name="Zhong Y."/>
            <person name="Liu W."/>
            <person name="Zhang Y."/>
            <person name="Huang Z."/>
            <person name="Zhang S."/>
            <person name="Long R."/>
            <person name="Yang H."/>
            <person name="Wang J."/>
            <person name="Lenstra J.A."/>
            <person name="Cooper D.N."/>
            <person name="Wu Y."/>
            <person name="Wang J."/>
            <person name="Shi P."/>
            <person name="Wang J."/>
            <person name="Liu J."/>
        </authorList>
    </citation>
    <scope>NUCLEOTIDE SEQUENCE [LARGE SCALE GENOMIC DNA]</scope>
    <source>
        <strain evidence="9">yakQH1</strain>
    </source>
</reference>
<evidence type="ECO:0000256" key="1">
    <source>
        <dbReference type="ARBA" id="ARBA00009451"/>
    </source>
</evidence>
<evidence type="ECO:0000256" key="6">
    <source>
        <dbReference type="RuleBase" id="RU004005"/>
    </source>
</evidence>
<dbReference type="InterPro" id="IPR036394">
    <property type="entry name" value="Ribosomal_uL22_sf"/>
</dbReference>
<dbReference type="Gene3D" id="3.90.470.10">
    <property type="entry name" value="Ribosomal protein L22/L17"/>
    <property type="match status" value="1"/>
</dbReference>
<dbReference type="Pfam" id="PF00237">
    <property type="entry name" value="Ribosomal_L22"/>
    <property type="match status" value="1"/>
</dbReference>
<keyword evidence="3 6" id="KW-0687">Ribonucleoprotein</keyword>
<evidence type="ECO:0000256" key="3">
    <source>
        <dbReference type="ARBA" id="ARBA00023274"/>
    </source>
</evidence>
<dbReference type="InterPro" id="IPR005721">
    <property type="entry name" value="Ribosomal_uL22_euk/arc"/>
</dbReference>
<keyword evidence="2 6" id="KW-0689">Ribosomal protein</keyword>
<organism evidence="8 9">
    <name type="scientific">Bos mutus</name>
    <name type="common">wild yak</name>
    <dbReference type="NCBI Taxonomy" id="72004"/>
    <lineage>
        <taxon>Eukaryota</taxon>
        <taxon>Metazoa</taxon>
        <taxon>Chordata</taxon>
        <taxon>Craniata</taxon>
        <taxon>Vertebrata</taxon>
        <taxon>Euteleostomi</taxon>
        <taxon>Mammalia</taxon>
        <taxon>Eutheria</taxon>
        <taxon>Laurasiatheria</taxon>
        <taxon>Artiodactyla</taxon>
        <taxon>Ruminantia</taxon>
        <taxon>Pecora</taxon>
        <taxon>Bovidae</taxon>
        <taxon>Bovinae</taxon>
        <taxon>Bos</taxon>
    </lineage>
</organism>
<dbReference type="SUPFAM" id="SSF54843">
    <property type="entry name" value="Ribosomal protein L22"/>
    <property type="match status" value="1"/>
</dbReference>
<dbReference type="GO" id="GO:0022625">
    <property type="term" value="C:cytosolic large ribosomal subunit"/>
    <property type="evidence" value="ECO:0007669"/>
    <property type="project" value="TreeGrafter"/>
</dbReference>
<proteinExistence type="inferred from homology"/>
<dbReference type="GO" id="GO:0003735">
    <property type="term" value="F:structural constituent of ribosome"/>
    <property type="evidence" value="ECO:0007669"/>
    <property type="project" value="InterPro"/>
</dbReference>
<feature type="region of interest" description="Disordered" evidence="7">
    <location>
        <begin position="117"/>
        <end position="144"/>
    </location>
</feature>
<dbReference type="AlphaFoldDB" id="L8I6Y5"/>
<gene>
    <name evidence="8" type="ORF">M91_14411</name>
</gene>
<evidence type="ECO:0000256" key="2">
    <source>
        <dbReference type="ARBA" id="ARBA00022980"/>
    </source>
</evidence>
<evidence type="ECO:0000256" key="4">
    <source>
        <dbReference type="ARBA" id="ARBA00035207"/>
    </source>
</evidence>